<reference evidence="1 2" key="1">
    <citation type="submission" date="2017-12" db="EMBL/GenBank/DDBJ databases">
        <title>Comparative genomics of Botrytis spp.</title>
        <authorList>
            <person name="Valero-Jimenez C.A."/>
            <person name="Tapia P."/>
            <person name="Veloso J."/>
            <person name="Silva-Moreno E."/>
            <person name="Staats M."/>
            <person name="Valdes J.H."/>
            <person name="Van Kan J.A.L."/>
        </authorList>
    </citation>
    <scope>NUCLEOTIDE SEQUENCE [LARGE SCALE GENOMIC DNA]</scope>
    <source>
        <strain evidence="1 2">MUCL11595</strain>
    </source>
</reference>
<evidence type="ECO:0000313" key="1">
    <source>
        <dbReference type="EMBL" id="TGO44365.1"/>
    </source>
</evidence>
<accession>A0A4Z1H6C3</accession>
<name>A0A4Z1H6C3_9HELO</name>
<evidence type="ECO:0000313" key="2">
    <source>
        <dbReference type="Proteomes" id="UP000297527"/>
    </source>
</evidence>
<dbReference type="Proteomes" id="UP000297527">
    <property type="component" value="Unassembled WGS sequence"/>
</dbReference>
<dbReference type="AlphaFoldDB" id="A0A4Z1H6C3"/>
<dbReference type="EMBL" id="PQXN01000534">
    <property type="protein sequence ID" value="TGO44365.1"/>
    <property type="molecule type" value="Genomic_DNA"/>
</dbReference>
<proteinExistence type="predicted"/>
<sequence>MNQIDASRKVAIIFRKFLSINLLKNSEVNFFRITMPKRKNRLNRADRLRRDTAHIEPHKGLKIVEGSFLVINITNDWQEDPHRDVMPDPGDRRAREDTIRKTELLTNIRDLLNKSNDTDRLVVIFHMKKEKKFGPYIPQLQAIISFYNLNFTKWTLHCHWRREPIIIEVERNSELEEKITTHPWLRFKYRRLLFINIDHTKKYRLRKQIKYVDEREELQESFFKILPLFLSQAAEVRIKVTPLSANIRWYACLRTAR</sequence>
<protein>
    <submittedName>
        <fullName evidence="1">Uncharacterized protein</fullName>
    </submittedName>
</protein>
<keyword evidence="2" id="KW-1185">Reference proteome</keyword>
<dbReference type="OrthoDB" id="3543013at2759"/>
<gene>
    <name evidence="1" type="ORF">BCON_0536g00060</name>
</gene>
<comment type="caution">
    <text evidence="1">The sequence shown here is derived from an EMBL/GenBank/DDBJ whole genome shotgun (WGS) entry which is preliminary data.</text>
</comment>
<organism evidence="1 2">
    <name type="scientific">Botryotinia convoluta</name>
    <dbReference type="NCBI Taxonomy" id="54673"/>
    <lineage>
        <taxon>Eukaryota</taxon>
        <taxon>Fungi</taxon>
        <taxon>Dikarya</taxon>
        <taxon>Ascomycota</taxon>
        <taxon>Pezizomycotina</taxon>
        <taxon>Leotiomycetes</taxon>
        <taxon>Helotiales</taxon>
        <taxon>Sclerotiniaceae</taxon>
        <taxon>Botryotinia</taxon>
    </lineage>
</organism>